<keyword evidence="4" id="KW-0378">Hydrolase</keyword>
<keyword evidence="10" id="KW-1185">Reference proteome</keyword>
<keyword evidence="7" id="KW-0234">DNA repair</keyword>
<feature type="compositionally biased region" description="Acidic residues" evidence="8">
    <location>
        <begin position="207"/>
        <end position="226"/>
    </location>
</feature>
<keyword evidence="5" id="KW-0408">Iron</keyword>
<evidence type="ECO:0000256" key="4">
    <source>
        <dbReference type="ARBA" id="ARBA00022801"/>
    </source>
</evidence>
<reference evidence="9 10" key="1">
    <citation type="submission" date="2018-06" db="EMBL/GenBank/DDBJ databases">
        <title>Lujinxingia sediminis gen. nov. sp. nov., a new facultative anaerobic member of the class Deltaproteobacteria, and proposal of Lujinxingaceae fam. nov.</title>
        <authorList>
            <person name="Guo L.-Y."/>
            <person name="Li C.-M."/>
            <person name="Wang S."/>
            <person name="Du Z.-J."/>
        </authorList>
    </citation>
    <scope>NUCLEOTIDE SEQUENCE [LARGE SCALE GENOMIC DNA]</scope>
    <source>
        <strain evidence="9 10">FA350</strain>
    </source>
</reference>
<feature type="region of interest" description="Disordered" evidence="8">
    <location>
        <begin position="34"/>
        <end position="255"/>
    </location>
</feature>
<organism evidence="9 10">
    <name type="scientific">Bradymonas sediminis</name>
    <dbReference type="NCBI Taxonomy" id="1548548"/>
    <lineage>
        <taxon>Bacteria</taxon>
        <taxon>Deltaproteobacteria</taxon>
        <taxon>Bradymonadales</taxon>
        <taxon>Bradymonadaceae</taxon>
        <taxon>Bradymonas</taxon>
    </lineage>
</organism>
<dbReference type="SMART" id="SM00987">
    <property type="entry name" value="UreE_C"/>
    <property type="match status" value="1"/>
</dbReference>
<dbReference type="OrthoDB" id="5290748at2"/>
<dbReference type="Gene3D" id="3.40.470.10">
    <property type="entry name" value="Uracil-DNA glycosylase-like domain"/>
    <property type="match status" value="1"/>
</dbReference>
<dbReference type="CDD" id="cd10030">
    <property type="entry name" value="UDG-F4_TTUDGA_SPO1dp_like"/>
    <property type="match status" value="1"/>
</dbReference>
<evidence type="ECO:0000256" key="8">
    <source>
        <dbReference type="SAM" id="MobiDB-lite"/>
    </source>
</evidence>
<keyword evidence="1" id="KW-0004">4Fe-4S</keyword>
<dbReference type="GO" id="GO:0097506">
    <property type="term" value="F:deaminated base DNA N-glycosylase activity"/>
    <property type="evidence" value="ECO:0007669"/>
    <property type="project" value="UniProtKB-ARBA"/>
</dbReference>
<feature type="compositionally biased region" description="Pro residues" evidence="8">
    <location>
        <begin position="238"/>
        <end position="247"/>
    </location>
</feature>
<name>A0A2Z4FGJ2_9DELT</name>
<dbReference type="AlphaFoldDB" id="A0A2Z4FGJ2"/>
<feature type="compositionally biased region" description="Basic and acidic residues" evidence="8">
    <location>
        <begin position="53"/>
        <end position="65"/>
    </location>
</feature>
<dbReference type="Pfam" id="PF03167">
    <property type="entry name" value="UDG"/>
    <property type="match status" value="1"/>
</dbReference>
<evidence type="ECO:0000256" key="5">
    <source>
        <dbReference type="ARBA" id="ARBA00023004"/>
    </source>
</evidence>
<dbReference type="EMBL" id="CP030032">
    <property type="protein sequence ID" value="AWV88102.1"/>
    <property type="molecule type" value="Genomic_DNA"/>
</dbReference>
<evidence type="ECO:0000256" key="7">
    <source>
        <dbReference type="ARBA" id="ARBA00023204"/>
    </source>
</evidence>
<dbReference type="KEGG" id="bsed:DN745_01635"/>
<dbReference type="GO" id="GO:0051539">
    <property type="term" value="F:4 iron, 4 sulfur cluster binding"/>
    <property type="evidence" value="ECO:0007669"/>
    <property type="project" value="UniProtKB-KW"/>
</dbReference>
<evidence type="ECO:0000256" key="2">
    <source>
        <dbReference type="ARBA" id="ARBA00022723"/>
    </source>
</evidence>
<keyword evidence="2" id="KW-0479">Metal-binding</keyword>
<keyword evidence="6" id="KW-0411">Iron-sulfur</keyword>
<keyword evidence="3" id="KW-0227">DNA damage</keyword>
<dbReference type="Proteomes" id="UP000249799">
    <property type="component" value="Chromosome"/>
</dbReference>
<evidence type="ECO:0000313" key="9">
    <source>
        <dbReference type="EMBL" id="AWV88102.1"/>
    </source>
</evidence>
<gene>
    <name evidence="9" type="ORF">DN745_01635</name>
</gene>
<evidence type="ECO:0000313" key="10">
    <source>
        <dbReference type="Proteomes" id="UP000249799"/>
    </source>
</evidence>
<evidence type="ECO:0000256" key="3">
    <source>
        <dbReference type="ARBA" id="ARBA00022763"/>
    </source>
</evidence>
<accession>A0A2Z4FGJ2</accession>
<evidence type="ECO:0000256" key="1">
    <source>
        <dbReference type="ARBA" id="ARBA00022485"/>
    </source>
</evidence>
<dbReference type="RefSeq" id="WP_111331545.1">
    <property type="nucleotide sequence ID" value="NZ_CP030032.1"/>
</dbReference>
<dbReference type="SUPFAM" id="SSF52141">
    <property type="entry name" value="Uracil-DNA glycosylase-like"/>
    <property type="match status" value="1"/>
</dbReference>
<protein>
    <submittedName>
        <fullName evidence="9">Uncharacterized protein</fullName>
    </submittedName>
</protein>
<feature type="compositionally biased region" description="Pro residues" evidence="8">
    <location>
        <begin position="77"/>
        <end position="92"/>
    </location>
</feature>
<dbReference type="InterPro" id="IPR036895">
    <property type="entry name" value="Uracil-DNA_glycosylase-like_sf"/>
</dbReference>
<dbReference type="InterPro" id="IPR005122">
    <property type="entry name" value="Uracil-DNA_glycosylase-like"/>
</dbReference>
<dbReference type="InterPro" id="IPR051536">
    <property type="entry name" value="UDG_Type-4/5"/>
</dbReference>
<dbReference type="GO" id="GO:0006281">
    <property type="term" value="P:DNA repair"/>
    <property type="evidence" value="ECO:0007669"/>
    <property type="project" value="UniProtKB-KW"/>
</dbReference>
<proteinExistence type="predicted"/>
<dbReference type="SMART" id="SM00986">
    <property type="entry name" value="UDG"/>
    <property type="match status" value="1"/>
</dbReference>
<dbReference type="GO" id="GO:0046872">
    <property type="term" value="F:metal ion binding"/>
    <property type="evidence" value="ECO:0007669"/>
    <property type="project" value="UniProtKB-KW"/>
</dbReference>
<dbReference type="PANTHER" id="PTHR33693">
    <property type="entry name" value="TYPE-5 URACIL-DNA GLYCOSYLASE"/>
    <property type="match status" value="1"/>
</dbReference>
<sequence length="452" mass="48295">MTEDLNISSISARGELHRVTRTLKQYLKWQRANGAIGSVPAPPAERAAFEATQKAREQAKLDKLKAGLRGPQASAPTQPPSYAPPAAPPRAPAAPDAPTSAPSPPEQGERSTGSPVPTSRFAKKEPSAAQPAPDILGSSTATPWKTLGSRPAKRFQGHAAAPEASAPTQTSAPTPERAAPSRPTPQRAAPAQSAPNPSQSEPQNMSADEDDIYLMDGDESELEMPSDYDPAMFYDAPPSQPAPPKPAPALRKDPAKMSKPEKLAFLQNYMGDCRRCGLCEGRKSIVFGAGNPDARLVFVADAPSASDDQAGSPFAQSSVAGTPDELLAKMVKAMGLSLDDVYLCTVLKCRPPGDRPGQLDEVKECQPFLFKQLGVIEPEVIVALGGFATKVMSLVDPSIKPARGQWQTWRGTPLMPTYHPRELVASQGRQQVDMKRTTWQDLQSVMAKLGLK</sequence>
<dbReference type="PANTHER" id="PTHR33693:SF1">
    <property type="entry name" value="TYPE-4 URACIL-DNA GLYCOSYLASE"/>
    <property type="match status" value="1"/>
</dbReference>
<evidence type="ECO:0000256" key="6">
    <source>
        <dbReference type="ARBA" id="ARBA00023014"/>
    </source>
</evidence>
<feature type="compositionally biased region" description="Low complexity" evidence="8">
    <location>
        <begin position="177"/>
        <end position="203"/>
    </location>
</feature>